<protein>
    <submittedName>
        <fullName evidence="1">Uncharacterized protein</fullName>
    </submittedName>
</protein>
<name>A0ACC0IWY8_9ERIC</name>
<dbReference type="Proteomes" id="UP001060215">
    <property type="component" value="Chromosome 1"/>
</dbReference>
<evidence type="ECO:0000313" key="2">
    <source>
        <dbReference type="Proteomes" id="UP001060215"/>
    </source>
</evidence>
<accession>A0ACC0IWY8</accession>
<sequence>MLVVVVVLLSLLSLVLPWMGNCSIHKCRDNDDDDVQNNHHHHHQDHTASTTANLSGSGTGSALLSPLRSFGFYSSKDNKPVPPSGPSKRHNKMLINSRGPAARSSHKAAQKETFIP</sequence>
<keyword evidence="2" id="KW-1185">Reference proteome</keyword>
<dbReference type="EMBL" id="CM045758">
    <property type="protein sequence ID" value="KAI8029502.1"/>
    <property type="molecule type" value="Genomic_DNA"/>
</dbReference>
<evidence type="ECO:0000313" key="1">
    <source>
        <dbReference type="EMBL" id="KAI8029502.1"/>
    </source>
</evidence>
<gene>
    <name evidence="1" type="ORF">LOK49_LG01G01965</name>
</gene>
<organism evidence="1 2">
    <name type="scientific">Camellia lanceoleosa</name>
    <dbReference type="NCBI Taxonomy" id="1840588"/>
    <lineage>
        <taxon>Eukaryota</taxon>
        <taxon>Viridiplantae</taxon>
        <taxon>Streptophyta</taxon>
        <taxon>Embryophyta</taxon>
        <taxon>Tracheophyta</taxon>
        <taxon>Spermatophyta</taxon>
        <taxon>Magnoliopsida</taxon>
        <taxon>eudicotyledons</taxon>
        <taxon>Gunneridae</taxon>
        <taxon>Pentapetalae</taxon>
        <taxon>asterids</taxon>
        <taxon>Ericales</taxon>
        <taxon>Theaceae</taxon>
        <taxon>Camellia</taxon>
    </lineage>
</organism>
<proteinExistence type="predicted"/>
<comment type="caution">
    <text evidence="1">The sequence shown here is derived from an EMBL/GenBank/DDBJ whole genome shotgun (WGS) entry which is preliminary data.</text>
</comment>
<reference evidence="1 2" key="1">
    <citation type="journal article" date="2022" name="Plant J.">
        <title>Chromosome-level genome of Camellia lanceoleosa provides a valuable resource for understanding genome evolution and self-incompatibility.</title>
        <authorList>
            <person name="Gong W."/>
            <person name="Xiao S."/>
            <person name="Wang L."/>
            <person name="Liao Z."/>
            <person name="Chang Y."/>
            <person name="Mo W."/>
            <person name="Hu G."/>
            <person name="Li W."/>
            <person name="Zhao G."/>
            <person name="Zhu H."/>
            <person name="Hu X."/>
            <person name="Ji K."/>
            <person name="Xiang X."/>
            <person name="Song Q."/>
            <person name="Yuan D."/>
            <person name="Jin S."/>
            <person name="Zhang L."/>
        </authorList>
    </citation>
    <scope>NUCLEOTIDE SEQUENCE [LARGE SCALE GENOMIC DNA]</scope>
    <source>
        <strain evidence="1">SQ_2022a</strain>
    </source>
</reference>